<evidence type="ECO:0000256" key="5">
    <source>
        <dbReference type="ARBA" id="ARBA00022448"/>
    </source>
</evidence>
<dbReference type="GO" id="GO:0006121">
    <property type="term" value="P:mitochondrial electron transport, succinate to ubiquinone"/>
    <property type="evidence" value="ECO:0007669"/>
    <property type="project" value="TreeGrafter"/>
</dbReference>
<comment type="caution">
    <text evidence="16">The sequence shown here is derived from an EMBL/GenBank/DDBJ whole genome shotgun (WGS) entry which is preliminary data.</text>
</comment>
<keyword evidence="14" id="KW-0408">Iron</keyword>
<dbReference type="Pfam" id="PF05328">
    <property type="entry name" value="CybS"/>
    <property type="match status" value="1"/>
</dbReference>
<evidence type="ECO:0000256" key="11">
    <source>
        <dbReference type="ARBA" id="ARBA00023136"/>
    </source>
</evidence>
<feature type="binding site" description="axial binding residue" evidence="14">
    <location>
        <position position="59"/>
    </location>
    <ligand>
        <name>heme b</name>
        <dbReference type="ChEBI" id="CHEBI:60344"/>
        <note>ligand shared with SDHC</note>
    </ligand>
    <ligandPart>
        <name>Fe</name>
        <dbReference type="ChEBI" id="CHEBI:18248"/>
    </ligandPart>
</feature>
<evidence type="ECO:0000256" key="8">
    <source>
        <dbReference type="ARBA" id="ARBA00022946"/>
    </source>
</evidence>
<keyword evidence="15" id="KW-0249">Electron transport</keyword>
<dbReference type="PANTHER" id="PTHR13337">
    <property type="entry name" value="SUCCINATE DEHYDROGENASE"/>
    <property type="match status" value="1"/>
</dbReference>
<reference evidence="16 17" key="1">
    <citation type="submission" date="2016-06" db="EMBL/GenBank/DDBJ databases">
        <title>The Draft Genome Sequence and Annotation of the Desert Woodrat Neotoma lepida.</title>
        <authorList>
            <person name="Campbell M."/>
            <person name="Oakeson K.F."/>
            <person name="Yandell M."/>
            <person name="Halpert J.R."/>
            <person name="Dearing D."/>
        </authorList>
    </citation>
    <scope>NUCLEOTIDE SEQUENCE [LARGE SCALE GENOMIC DNA]</scope>
    <source>
        <strain evidence="16">417</strain>
        <tissue evidence="16">Liver</tissue>
    </source>
</reference>
<evidence type="ECO:0000256" key="9">
    <source>
        <dbReference type="ARBA" id="ARBA00022989"/>
    </source>
</evidence>
<evidence type="ECO:0000256" key="15">
    <source>
        <dbReference type="RuleBase" id="RU364031"/>
    </source>
</evidence>
<dbReference type="Gene3D" id="1.20.1300.10">
    <property type="entry name" value="Fumarate reductase/succinate dehydrogenase, transmembrane subunit"/>
    <property type="match status" value="1"/>
</dbReference>
<protein>
    <recommendedName>
        <fullName evidence="15">Succinate dehydrogenase [ubiquinone] cytochrome b small subunit</fullName>
    </recommendedName>
</protein>
<keyword evidence="5 15" id="KW-0813">Transport</keyword>
<feature type="binding site" evidence="13">
    <location>
        <position position="71"/>
    </location>
    <ligand>
        <name>a ubiquinone</name>
        <dbReference type="ChEBI" id="CHEBI:16389"/>
        <note>ligand shared with IP/SDHB</note>
    </ligand>
</feature>
<evidence type="ECO:0000256" key="2">
    <source>
        <dbReference type="ARBA" id="ARBA00005163"/>
    </source>
</evidence>
<gene>
    <name evidence="16" type="ORF">A6R68_07729</name>
</gene>
<dbReference type="STRING" id="56216.A0A1A6GEI7"/>
<evidence type="ECO:0000313" key="16">
    <source>
        <dbReference type="EMBL" id="OBS63732.1"/>
    </source>
</evidence>
<evidence type="ECO:0000256" key="13">
    <source>
        <dbReference type="PIRSR" id="PIRSR607992-1"/>
    </source>
</evidence>
<evidence type="ECO:0000256" key="3">
    <source>
        <dbReference type="ARBA" id="ARBA00007294"/>
    </source>
</evidence>
<evidence type="ECO:0000256" key="12">
    <source>
        <dbReference type="ARBA" id="ARBA00045847"/>
    </source>
</evidence>
<evidence type="ECO:0000256" key="4">
    <source>
        <dbReference type="ARBA" id="ARBA00011758"/>
    </source>
</evidence>
<dbReference type="Proteomes" id="UP000092124">
    <property type="component" value="Unassembled WGS sequence"/>
</dbReference>
<feature type="non-terminal residue" evidence="16">
    <location>
        <position position="84"/>
    </location>
</feature>
<dbReference type="PANTHER" id="PTHR13337:SF2">
    <property type="entry name" value="SUCCINATE DEHYDROGENASE [UBIQUINONE] CYTOCHROME B SMALL SUBUNIT, MITOCHONDRIAL"/>
    <property type="match status" value="1"/>
</dbReference>
<keyword evidence="8 15" id="KW-0809">Transit peptide</keyword>
<dbReference type="OrthoDB" id="18577at2759"/>
<keyword evidence="7 15" id="KW-0999">Mitochondrion inner membrane</keyword>
<comment type="similarity">
    <text evidence="3 15">Belongs to the CybS family.</text>
</comment>
<evidence type="ECO:0000256" key="14">
    <source>
        <dbReference type="PIRSR" id="PIRSR607992-2"/>
    </source>
</evidence>
<dbReference type="InterPro" id="IPR007992">
    <property type="entry name" value="CybS"/>
</dbReference>
<accession>A0A1A6GEI7</accession>
<dbReference type="GO" id="GO:0046872">
    <property type="term" value="F:metal ion binding"/>
    <property type="evidence" value="ECO:0007669"/>
    <property type="project" value="UniProtKB-KW"/>
</dbReference>
<keyword evidence="9" id="KW-1133">Transmembrane helix</keyword>
<evidence type="ECO:0000256" key="6">
    <source>
        <dbReference type="ARBA" id="ARBA00022692"/>
    </source>
</evidence>
<evidence type="ECO:0000313" key="17">
    <source>
        <dbReference type="Proteomes" id="UP000092124"/>
    </source>
</evidence>
<dbReference type="GO" id="GO:0020037">
    <property type="term" value="F:heme binding"/>
    <property type="evidence" value="ECO:0007669"/>
    <property type="project" value="TreeGrafter"/>
</dbReference>
<evidence type="ECO:0000256" key="7">
    <source>
        <dbReference type="ARBA" id="ARBA00022792"/>
    </source>
</evidence>
<comment type="pathway">
    <text evidence="2">Carbohydrate metabolism; tricarboxylic acid cycle.</text>
</comment>
<comment type="function">
    <text evidence="12">Membrane-anchoring subunit of succinate dehydrogenase (SDH) that is involved in complex II of the mitochondrial electron transport chain and is responsible for transferring electrons from succinate to ubiquinone (coenzyme Q). SDH also oxidizes malate to the non-canonical enol form of oxaloacetate, enol-oxaloacetate. Enol-oxaloacetate, which is a potent inhibitor of the succinate dehydrogenase activity, is further isomerized into keto-oxaloacetate.</text>
</comment>
<dbReference type="GO" id="GO:0006099">
    <property type="term" value="P:tricarboxylic acid cycle"/>
    <property type="evidence" value="ECO:0007669"/>
    <property type="project" value="UniProtKB-KW"/>
</dbReference>
<comment type="subcellular location">
    <subcellularLocation>
        <location evidence="1 15">Mitochondrion inner membrane</location>
        <topology evidence="1 15">Multi-pass membrane protein</topology>
    </subcellularLocation>
</comment>
<keyword evidence="17" id="KW-1185">Reference proteome</keyword>
<evidence type="ECO:0000256" key="1">
    <source>
        <dbReference type="ARBA" id="ARBA00004448"/>
    </source>
</evidence>
<dbReference type="AlphaFoldDB" id="A0A1A6GEI7"/>
<evidence type="ECO:0000256" key="10">
    <source>
        <dbReference type="ARBA" id="ARBA00023128"/>
    </source>
</evidence>
<keyword evidence="11 15" id="KW-0472">Membrane</keyword>
<keyword evidence="15" id="KW-0349">Heme</keyword>
<keyword evidence="10 15" id="KW-0496">Mitochondrion</keyword>
<dbReference type="EMBL" id="LZPO01098534">
    <property type="protein sequence ID" value="OBS63732.1"/>
    <property type="molecule type" value="Genomic_DNA"/>
</dbReference>
<dbReference type="GO" id="GO:0005743">
    <property type="term" value="C:mitochondrial inner membrane"/>
    <property type="evidence" value="ECO:0007669"/>
    <property type="project" value="UniProtKB-SubCell"/>
</dbReference>
<name>A0A1A6GEI7_NEOLE</name>
<dbReference type="InterPro" id="IPR034804">
    <property type="entry name" value="SQR/QFR_C/D"/>
</dbReference>
<keyword evidence="15" id="KW-0816">Tricarboxylic acid cycle</keyword>
<sequence length="84" mass="9243">MSHSTFTYYQATILVPRLHLSTRLARELSPDLLLGLLPTGYLSPCPVVDYSLPAALTLHSHWVLGQVVTDYIHGDTPQEAVKGV</sequence>
<keyword evidence="6" id="KW-0812">Transmembrane</keyword>
<keyword evidence="14 15" id="KW-0479">Metal-binding</keyword>
<comment type="subunit">
    <text evidence="4">Component of complex II composed of four subunits: the flavoprotein (FP) SDHA, iron-sulfur protein (IP) SDHB, and a cytochrome b560 composed of SDHC and SDHD.</text>
</comment>
<dbReference type="GO" id="GO:0048039">
    <property type="term" value="F:ubiquinone binding"/>
    <property type="evidence" value="ECO:0007669"/>
    <property type="project" value="TreeGrafter"/>
</dbReference>
<proteinExistence type="inferred from homology"/>
<organism evidence="16 17">
    <name type="scientific">Neotoma lepida</name>
    <name type="common">Desert woodrat</name>
    <dbReference type="NCBI Taxonomy" id="56216"/>
    <lineage>
        <taxon>Eukaryota</taxon>
        <taxon>Metazoa</taxon>
        <taxon>Chordata</taxon>
        <taxon>Craniata</taxon>
        <taxon>Vertebrata</taxon>
        <taxon>Euteleostomi</taxon>
        <taxon>Mammalia</taxon>
        <taxon>Eutheria</taxon>
        <taxon>Euarchontoglires</taxon>
        <taxon>Glires</taxon>
        <taxon>Rodentia</taxon>
        <taxon>Myomorpha</taxon>
        <taxon>Muroidea</taxon>
        <taxon>Cricetidae</taxon>
        <taxon>Neotominae</taxon>
        <taxon>Neotoma</taxon>
    </lineage>
</organism>